<keyword evidence="2" id="KW-1185">Reference proteome</keyword>
<name>A0A7D7QX11_9ACTN</name>
<proteinExistence type="predicted"/>
<dbReference type="RefSeq" id="WP_188328421.1">
    <property type="nucleotide sequence ID" value="NZ_CP059491.1"/>
</dbReference>
<organism evidence="1 2">
    <name type="scientific">Gordonia jinghuaiqii</name>
    <dbReference type="NCBI Taxonomy" id="2758710"/>
    <lineage>
        <taxon>Bacteria</taxon>
        <taxon>Bacillati</taxon>
        <taxon>Actinomycetota</taxon>
        <taxon>Actinomycetes</taxon>
        <taxon>Mycobacteriales</taxon>
        <taxon>Gordoniaceae</taxon>
        <taxon>Gordonia</taxon>
    </lineage>
</organism>
<evidence type="ECO:0000313" key="1">
    <source>
        <dbReference type="EMBL" id="QMT01469.1"/>
    </source>
</evidence>
<dbReference type="Proteomes" id="UP000515663">
    <property type="component" value="Chromosome"/>
</dbReference>
<sequence>MTAPEPNVFLWWLPVGAGGRVVVRTSGWWESVSARREHRRPRQLFHSALEVRVGETNHVIEMAPAWGVPPGERGVVATGSVGLANLGWCPLFRYEVRCWAGGMIPDREWAVDGPVAWSVGEEVASALVRMVGDVPRFTWGRDALGVGDMWNSNSLIAWLLERSGIDAASVHPPGGGGAPGWRAGVAAAKAPGGR</sequence>
<protein>
    <submittedName>
        <fullName evidence="1">Uncharacterized protein</fullName>
    </submittedName>
</protein>
<reference evidence="2" key="1">
    <citation type="submission" date="2020-07" db="EMBL/GenBank/DDBJ databases">
        <title>novel species isolated from the respiratory tract of Marmot.</title>
        <authorList>
            <person name="Zhang G."/>
        </authorList>
    </citation>
    <scope>NUCLEOTIDE SEQUENCE [LARGE SCALE GENOMIC DNA]</scope>
    <source>
        <strain evidence="2">686</strain>
    </source>
</reference>
<gene>
    <name evidence="1" type="ORF">H1R19_22085</name>
</gene>
<dbReference type="KEGG" id="gji:H1R19_22085"/>
<dbReference type="AlphaFoldDB" id="A0A7D7QX11"/>
<accession>A0A7D7QX11</accession>
<dbReference type="EMBL" id="CP059491">
    <property type="protein sequence ID" value="QMT01469.1"/>
    <property type="molecule type" value="Genomic_DNA"/>
</dbReference>
<evidence type="ECO:0000313" key="2">
    <source>
        <dbReference type="Proteomes" id="UP000515663"/>
    </source>
</evidence>